<dbReference type="HOGENOM" id="CLU_1489613_0_0_1"/>
<protein>
    <submittedName>
        <fullName evidence="2">Uncharacterized protein</fullName>
    </submittedName>
</protein>
<accession>W3VE53</accession>
<evidence type="ECO:0000256" key="1">
    <source>
        <dbReference type="SAM" id="MobiDB-lite"/>
    </source>
</evidence>
<sequence length="181" mass="20481">MQQRSGTRTQRIRRHATPLYEWTSFQERRSNLLSDTVTFGSVRPGQKHPTLYLQRLLPDLDPRAQLREYSQNRTSDHPGPINVGQGRRQKSSETVVAREAKTSTASANHRDDFDIDGDDDMEASFKDPSPPPPHMCLDQLDLWSFNSINDYDEAASVMKHARPAHVAFVSSVSDHVYSTGS</sequence>
<dbReference type="Proteomes" id="UP000019462">
    <property type="component" value="Unassembled WGS sequence"/>
</dbReference>
<keyword evidence="3" id="KW-1185">Reference proteome</keyword>
<evidence type="ECO:0000313" key="2">
    <source>
        <dbReference type="EMBL" id="ETS59824.1"/>
    </source>
</evidence>
<feature type="region of interest" description="Disordered" evidence="1">
    <location>
        <begin position="70"/>
        <end position="133"/>
    </location>
</feature>
<comment type="caution">
    <text evidence="2">The sequence shown here is derived from an EMBL/GenBank/DDBJ whole genome shotgun (WGS) entry which is preliminary data.</text>
</comment>
<dbReference type="EMBL" id="AWNI01000040">
    <property type="protein sequence ID" value="ETS59824.1"/>
    <property type="molecule type" value="Genomic_DNA"/>
</dbReference>
<organism evidence="2 3">
    <name type="scientific">Moesziomyces aphidis</name>
    <name type="common">Pseudozyma aphidis</name>
    <dbReference type="NCBI Taxonomy" id="84754"/>
    <lineage>
        <taxon>Eukaryota</taxon>
        <taxon>Fungi</taxon>
        <taxon>Dikarya</taxon>
        <taxon>Basidiomycota</taxon>
        <taxon>Ustilaginomycotina</taxon>
        <taxon>Ustilaginomycetes</taxon>
        <taxon>Ustilaginales</taxon>
        <taxon>Ustilaginaceae</taxon>
        <taxon>Moesziomyces</taxon>
    </lineage>
</organism>
<proteinExistence type="predicted"/>
<feature type="compositionally biased region" description="Acidic residues" evidence="1">
    <location>
        <begin position="113"/>
        <end position="122"/>
    </location>
</feature>
<dbReference type="AlphaFoldDB" id="W3VE53"/>
<dbReference type="OrthoDB" id="10378464at2759"/>
<reference evidence="2 3" key="1">
    <citation type="journal article" date="2014" name="Genome Announc.">
        <title>Genome sequence of the basidiomycetous fungus Pseudozyma aphidis DSM70725, an efficient producer of biosurfactant mannosylerythritol lipids.</title>
        <authorList>
            <person name="Lorenz S."/>
            <person name="Guenther M."/>
            <person name="Grumaz C."/>
            <person name="Rupp S."/>
            <person name="Zibek S."/>
            <person name="Sohn K."/>
        </authorList>
    </citation>
    <scope>NUCLEOTIDE SEQUENCE [LARGE SCALE GENOMIC DNA]</scope>
    <source>
        <strain evidence="3">ATCC 32657 / CBS 517.83 / DSM 70725 / JCM 10318 / NBRC 10182 / NRRL Y-7954 / St-0401</strain>
    </source>
</reference>
<name>W3VE53_MOEAP</name>
<evidence type="ECO:0000313" key="3">
    <source>
        <dbReference type="Proteomes" id="UP000019462"/>
    </source>
</evidence>
<gene>
    <name evidence="2" type="ORF">PaG_06125</name>
</gene>